<feature type="active site" evidence="11">
    <location>
        <position position="68"/>
    </location>
</feature>
<gene>
    <name evidence="13" type="ORF">U14_01507</name>
</gene>
<evidence type="ECO:0000259" key="12">
    <source>
        <dbReference type="PROSITE" id="PS51462"/>
    </source>
</evidence>
<dbReference type="InterPro" id="IPR056375">
    <property type="entry name" value="Idi_bact"/>
</dbReference>
<dbReference type="CDD" id="cd02885">
    <property type="entry name" value="NUDIX_IPP_Isomerase"/>
    <property type="match status" value="1"/>
</dbReference>
<dbReference type="Pfam" id="PF00293">
    <property type="entry name" value="NUDIX"/>
    <property type="match status" value="1"/>
</dbReference>
<dbReference type="InterPro" id="IPR015797">
    <property type="entry name" value="NUDIX_hydrolase-like_dom_sf"/>
</dbReference>
<keyword evidence="6" id="KW-0460">Magnesium</keyword>
<dbReference type="GO" id="GO:0009240">
    <property type="term" value="P:isopentenyl diphosphate biosynthetic process"/>
    <property type="evidence" value="ECO:0007669"/>
    <property type="project" value="TreeGrafter"/>
</dbReference>
<name>A0A0S6VSH4_9BACT</name>
<dbReference type="EMBL" id="DF820456">
    <property type="protein sequence ID" value="GAK50279.1"/>
    <property type="molecule type" value="Genomic_DNA"/>
</dbReference>
<dbReference type="GO" id="GO:0050992">
    <property type="term" value="P:dimethylallyl diphosphate biosynthetic process"/>
    <property type="evidence" value="ECO:0007669"/>
    <property type="project" value="UniProtKB-UniPathway"/>
</dbReference>
<feature type="active site" evidence="11">
    <location>
        <position position="115"/>
    </location>
</feature>
<dbReference type="InterPro" id="IPR000086">
    <property type="entry name" value="NUDIX_hydrolase_dom"/>
</dbReference>
<dbReference type="Gene3D" id="3.90.79.10">
    <property type="entry name" value="Nucleoside Triphosphate Pyrophosphohydrolase"/>
    <property type="match status" value="1"/>
</dbReference>
<evidence type="ECO:0000256" key="10">
    <source>
        <dbReference type="NCBIfam" id="TIGR02150"/>
    </source>
</evidence>
<evidence type="ECO:0000256" key="11">
    <source>
        <dbReference type="PIRSR" id="PIRSR018427-1"/>
    </source>
</evidence>
<dbReference type="GO" id="GO:0005737">
    <property type="term" value="C:cytoplasm"/>
    <property type="evidence" value="ECO:0007669"/>
    <property type="project" value="TreeGrafter"/>
</dbReference>
<dbReference type="HOGENOM" id="CLU_060552_2_1_0"/>
<dbReference type="InterPro" id="IPR011876">
    <property type="entry name" value="IsopentenylPP_isomerase_typ1"/>
</dbReference>
<keyword evidence="7" id="KW-0464">Manganese</keyword>
<evidence type="ECO:0000256" key="3">
    <source>
        <dbReference type="ARBA" id="ARBA00012057"/>
    </source>
</evidence>
<dbReference type="NCBIfam" id="TIGR02150">
    <property type="entry name" value="IPP_isom_1"/>
    <property type="match status" value="1"/>
</dbReference>
<dbReference type="GO" id="GO:0004452">
    <property type="term" value="F:isopentenyl-diphosphate delta-isomerase activity"/>
    <property type="evidence" value="ECO:0007669"/>
    <property type="project" value="UniProtKB-UniRule"/>
</dbReference>
<evidence type="ECO:0000256" key="2">
    <source>
        <dbReference type="ARBA" id="ARBA00007579"/>
    </source>
</evidence>
<keyword evidence="9" id="KW-0413">Isomerase</keyword>
<dbReference type="PROSITE" id="PS51462">
    <property type="entry name" value="NUDIX"/>
    <property type="match status" value="1"/>
</dbReference>
<evidence type="ECO:0000256" key="9">
    <source>
        <dbReference type="ARBA" id="ARBA00023235"/>
    </source>
</evidence>
<organism evidence="13">
    <name type="scientific">Candidatus Moduliflexus flocculans</name>
    <dbReference type="NCBI Taxonomy" id="1499966"/>
    <lineage>
        <taxon>Bacteria</taxon>
        <taxon>Candidatus Moduliflexota</taxon>
        <taxon>Candidatus Moduliflexia</taxon>
        <taxon>Candidatus Moduliflexales</taxon>
        <taxon>Candidatus Moduliflexaceae</taxon>
    </lineage>
</organism>
<protein>
    <recommendedName>
        <fullName evidence="3 10">Isopentenyl-diphosphate delta-isomerase</fullName>
        <ecNumber evidence="3 10">5.3.3.2</ecNumber>
    </recommendedName>
</protein>
<accession>A0A0S6VSH4</accession>
<keyword evidence="4" id="KW-0963">Cytoplasm</keyword>
<evidence type="ECO:0000256" key="4">
    <source>
        <dbReference type="ARBA" id="ARBA00022490"/>
    </source>
</evidence>
<evidence type="ECO:0000256" key="8">
    <source>
        <dbReference type="ARBA" id="ARBA00023229"/>
    </source>
</evidence>
<dbReference type="EC" id="5.3.3.2" evidence="3 10"/>
<comment type="pathway">
    <text evidence="1">Isoprenoid biosynthesis; dimethylallyl diphosphate biosynthesis; dimethylallyl diphosphate from isopentenyl diphosphate: step 1/1.</text>
</comment>
<comment type="similarity">
    <text evidence="2">Belongs to the IPP isomerase type 1 family.</text>
</comment>
<keyword evidence="8" id="KW-0414">Isoprene biosynthesis</keyword>
<dbReference type="PIRSF" id="PIRSF018427">
    <property type="entry name" value="Isopntndiph_ism"/>
    <property type="match status" value="1"/>
</dbReference>
<evidence type="ECO:0000313" key="13">
    <source>
        <dbReference type="EMBL" id="GAK50279.1"/>
    </source>
</evidence>
<keyword evidence="14" id="KW-1185">Reference proteome</keyword>
<keyword evidence="5" id="KW-0479">Metal-binding</keyword>
<dbReference type="AlphaFoldDB" id="A0A0S6VSH4"/>
<dbReference type="Proteomes" id="UP000030700">
    <property type="component" value="Unassembled WGS sequence"/>
</dbReference>
<dbReference type="NCBIfam" id="NF002995">
    <property type="entry name" value="PRK03759.1"/>
    <property type="match status" value="1"/>
</dbReference>
<evidence type="ECO:0000256" key="5">
    <source>
        <dbReference type="ARBA" id="ARBA00022723"/>
    </source>
</evidence>
<dbReference type="HAMAP" id="MF_00202">
    <property type="entry name" value="Idi"/>
    <property type="match status" value="1"/>
</dbReference>
<evidence type="ECO:0000256" key="1">
    <source>
        <dbReference type="ARBA" id="ARBA00004826"/>
    </source>
</evidence>
<dbReference type="STRING" id="1499966.U14_01507"/>
<dbReference type="SUPFAM" id="SSF55811">
    <property type="entry name" value="Nudix"/>
    <property type="match status" value="1"/>
</dbReference>
<dbReference type="PANTHER" id="PTHR10885">
    <property type="entry name" value="ISOPENTENYL-DIPHOSPHATE DELTA-ISOMERASE"/>
    <property type="match status" value="1"/>
</dbReference>
<sequence length="178" mass="20818">MATNDVLILVNERDDILGYDTKAACHHGQGRLHRAFSILLFNQRRELLLQQRSAEKLLCPLYWSNSVCSHPRKGENYNEAATRRLVEELGFSVPLRRVFSFEYHAQFGDIGAEYEHCAVFVGQMNGESIQANPTEIAAWKFIGVDNVEQELLRNQEHYTPWFQLEWTRMLRDFRDQMP</sequence>
<reference evidence="13" key="1">
    <citation type="journal article" date="2015" name="PeerJ">
        <title>First genomic representation of candidate bacterial phylum KSB3 points to enhanced environmental sensing as a trigger of wastewater bulking.</title>
        <authorList>
            <person name="Sekiguchi Y."/>
            <person name="Ohashi A."/>
            <person name="Parks D.H."/>
            <person name="Yamauchi T."/>
            <person name="Tyson G.W."/>
            <person name="Hugenholtz P."/>
        </authorList>
    </citation>
    <scope>NUCLEOTIDE SEQUENCE [LARGE SCALE GENOMIC DNA]</scope>
</reference>
<feature type="domain" description="Nudix hydrolase" evidence="12">
    <location>
        <begin position="31"/>
        <end position="164"/>
    </location>
</feature>
<proteinExistence type="inferred from homology"/>
<evidence type="ECO:0000256" key="6">
    <source>
        <dbReference type="ARBA" id="ARBA00022842"/>
    </source>
</evidence>
<evidence type="ECO:0000313" key="14">
    <source>
        <dbReference type="Proteomes" id="UP000030700"/>
    </source>
</evidence>
<evidence type="ECO:0000256" key="7">
    <source>
        <dbReference type="ARBA" id="ARBA00023211"/>
    </source>
</evidence>
<dbReference type="UniPathway" id="UPA00059">
    <property type="reaction ID" value="UER00104"/>
</dbReference>
<dbReference type="GO" id="GO:0046872">
    <property type="term" value="F:metal ion binding"/>
    <property type="evidence" value="ECO:0007669"/>
    <property type="project" value="UniProtKB-KW"/>
</dbReference>
<dbReference type="PANTHER" id="PTHR10885:SF0">
    <property type="entry name" value="ISOPENTENYL-DIPHOSPHATE DELTA-ISOMERASE"/>
    <property type="match status" value="1"/>
</dbReference>